<gene>
    <name evidence="2" type="ORF">GPU96_11g22160</name>
    <name evidence="3" type="ORF">PFJ87_11g01520</name>
</gene>
<dbReference type="EMBL" id="CP075157">
    <property type="protein sequence ID" value="UTX44413.1"/>
    <property type="molecule type" value="Genomic_DNA"/>
</dbReference>
<accession>A0A9Q9CCP1</accession>
<reference evidence="3 5" key="2">
    <citation type="submission" date="2023-02" db="EMBL/GenBank/DDBJ databases">
        <title>Encephalitozoon hellem ATCC 50451 complete genome.</title>
        <authorList>
            <person name="Mascarenhas dos Santos A.C."/>
            <person name="Julian A.T."/>
            <person name="Pombert J.-F."/>
        </authorList>
    </citation>
    <scope>NUCLEOTIDE SEQUENCE [LARGE SCALE GENOMIC DNA]</scope>
    <source>
        <strain evidence="3 5">ATCC 50451</strain>
    </source>
</reference>
<reference evidence="2" key="1">
    <citation type="submission" date="2021-05" db="EMBL/GenBank/DDBJ databases">
        <title>Encephalitozoon hellem ATCC 50604 Complete Genome.</title>
        <authorList>
            <person name="Mascarenhas dos Santos A.C."/>
            <person name="Julian A.T."/>
            <person name="Pombert J.-F."/>
        </authorList>
    </citation>
    <scope>NUCLEOTIDE SEQUENCE</scope>
    <source>
        <strain evidence="2">ATCC 50604</strain>
    </source>
</reference>
<dbReference type="Proteomes" id="UP001217963">
    <property type="component" value="Chromosome XI"/>
</dbReference>
<protein>
    <submittedName>
        <fullName evidence="2">Uncharacterized protein</fullName>
    </submittedName>
</protein>
<dbReference type="Proteomes" id="UP001059546">
    <property type="component" value="Chromosome XI"/>
</dbReference>
<keyword evidence="1" id="KW-0472">Membrane</keyword>
<evidence type="ECO:0000313" key="5">
    <source>
        <dbReference type="Proteomes" id="UP001217963"/>
    </source>
</evidence>
<evidence type="ECO:0000256" key="1">
    <source>
        <dbReference type="SAM" id="Phobius"/>
    </source>
</evidence>
<evidence type="ECO:0000313" key="3">
    <source>
        <dbReference type="EMBL" id="WEL39914.1"/>
    </source>
</evidence>
<dbReference type="AlphaFoldDB" id="A0A9Q9CCP1"/>
<keyword evidence="5" id="KW-1185">Reference proteome</keyword>
<proteinExistence type="predicted"/>
<evidence type="ECO:0000313" key="4">
    <source>
        <dbReference type="Proteomes" id="UP001059546"/>
    </source>
</evidence>
<name>A0A9Q9CCP1_ENCHE</name>
<feature type="transmembrane region" description="Helical" evidence="1">
    <location>
        <begin position="59"/>
        <end position="80"/>
    </location>
</feature>
<organism evidence="2 4">
    <name type="scientific">Encephalitozoon hellem</name>
    <name type="common">Microsporidian parasite</name>
    <dbReference type="NCBI Taxonomy" id="27973"/>
    <lineage>
        <taxon>Eukaryota</taxon>
        <taxon>Fungi</taxon>
        <taxon>Fungi incertae sedis</taxon>
        <taxon>Microsporidia</taxon>
        <taxon>Unikaryonidae</taxon>
        <taxon>Encephalitozoon</taxon>
    </lineage>
</organism>
<keyword evidence="1" id="KW-0812">Transmembrane</keyword>
<evidence type="ECO:0000313" key="2">
    <source>
        <dbReference type="EMBL" id="UTX44413.1"/>
    </source>
</evidence>
<feature type="transmembrane region" description="Helical" evidence="1">
    <location>
        <begin position="20"/>
        <end position="47"/>
    </location>
</feature>
<dbReference type="EMBL" id="CP119072">
    <property type="protein sequence ID" value="WEL39914.1"/>
    <property type="molecule type" value="Genomic_DNA"/>
</dbReference>
<dbReference type="OrthoDB" id="2192029at2759"/>
<keyword evidence="1" id="KW-1133">Transmembrane helix</keyword>
<sequence length="82" mass="9272">MACYKIQRDDYGRYVDETPFLAYTSMTLIMTIISVFSMPSLFIYSFIPMFMAVAIRSPAQGRAVLLVIGCMLGLMVPAYLKK</sequence>